<gene>
    <name evidence="2" type="ORF">CMMCAS07_15860</name>
</gene>
<reference evidence="2 3" key="1">
    <citation type="submission" date="2016-08" db="EMBL/GenBank/DDBJ databases">
        <title>Genome sequence of Clavibacter michiganensis subsp. michiganensis strain CASJ007.</title>
        <authorList>
            <person name="Thapa S.P."/>
            <person name="Coaker G."/>
        </authorList>
    </citation>
    <scope>NUCLEOTIDE SEQUENCE [LARGE SCALE GENOMIC DNA]</scope>
    <source>
        <strain evidence="2">CASJ007</strain>
    </source>
</reference>
<evidence type="ECO:0000313" key="3">
    <source>
        <dbReference type="Proteomes" id="UP000195062"/>
    </source>
</evidence>
<feature type="compositionally biased region" description="Polar residues" evidence="1">
    <location>
        <begin position="17"/>
        <end position="34"/>
    </location>
</feature>
<feature type="region of interest" description="Disordered" evidence="1">
    <location>
        <begin position="1"/>
        <end position="58"/>
    </location>
</feature>
<comment type="caution">
    <text evidence="2">The sequence shown here is derived from an EMBL/GenBank/DDBJ whole genome shotgun (WGS) entry which is preliminary data.</text>
</comment>
<dbReference type="Proteomes" id="UP000195062">
    <property type="component" value="Unassembled WGS sequence"/>
</dbReference>
<accession>A0A251XFU5</accession>
<evidence type="ECO:0000256" key="1">
    <source>
        <dbReference type="SAM" id="MobiDB-lite"/>
    </source>
</evidence>
<feature type="compositionally biased region" description="Polar residues" evidence="1">
    <location>
        <begin position="42"/>
        <end position="58"/>
    </location>
</feature>
<keyword evidence="3" id="KW-1185">Reference proteome</keyword>
<feature type="compositionally biased region" description="Low complexity" evidence="1">
    <location>
        <begin position="91"/>
        <end position="108"/>
    </location>
</feature>
<dbReference type="EMBL" id="MDHH01000004">
    <property type="protein sequence ID" value="OUE00914.1"/>
    <property type="molecule type" value="Genomic_DNA"/>
</dbReference>
<protein>
    <submittedName>
        <fullName evidence="2">Uncharacterized protein</fullName>
    </submittedName>
</protein>
<name>A0A251XFU5_CLAMM</name>
<feature type="compositionally biased region" description="Polar residues" evidence="1">
    <location>
        <begin position="1"/>
        <end position="10"/>
    </location>
</feature>
<sequence length="142" mass="14832">MRTSEYSDFCTSGRAPFSSSRKSTNGSVRTSISGGANREKVTPSSRVISWGTPATSSGASCVAMSVTQSMPRSRANASTMVDFPIPGAPQRWTGRARATRSRTSGSWAGVMGWRARTGHPPVSRARPGPSAHGLRATVGACA</sequence>
<feature type="region of interest" description="Disordered" evidence="1">
    <location>
        <begin position="73"/>
        <end position="113"/>
    </location>
</feature>
<organism evidence="2 3">
    <name type="scientific">Clavibacter michiganensis subsp. michiganensis</name>
    <dbReference type="NCBI Taxonomy" id="33013"/>
    <lineage>
        <taxon>Bacteria</taxon>
        <taxon>Bacillati</taxon>
        <taxon>Actinomycetota</taxon>
        <taxon>Actinomycetes</taxon>
        <taxon>Micrococcales</taxon>
        <taxon>Microbacteriaceae</taxon>
        <taxon>Clavibacter</taxon>
    </lineage>
</organism>
<proteinExistence type="predicted"/>
<dbReference type="AlphaFoldDB" id="A0A251XFU5"/>
<evidence type="ECO:0000313" key="2">
    <source>
        <dbReference type="EMBL" id="OUE00914.1"/>
    </source>
</evidence>